<evidence type="ECO:0000313" key="3">
    <source>
        <dbReference type="Proteomes" id="UP000501325"/>
    </source>
</evidence>
<reference evidence="2 3" key="1">
    <citation type="submission" date="2020-01" db="EMBL/GenBank/DDBJ databases">
        <authorList>
            <person name="Wang S."/>
        </authorList>
    </citation>
    <scope>NUCLEOTIDE SEQUENCE [LARGE SCALE GENOMIC DNA]</scope>
    <source>
        <strain evidence="2 3">D151-2-6</strain>
    </source>
</reference>
<protein>
    <submittedName>
        <fullName evidence="2">Uncharacterized protein</fullName>
    </submittedName>
</protein>
<dbReference type="KEGG" id="bmed:GYM46_00275"/>
<keyword evidence="1" id="KW-0472">Membrane</keyword>
<evidence type="ECO:0000313" key="2">
    <source>
        <dbReference type="EMBL" id="QIH71554.1"/>
    </source>
</evidence>
<feature type="transmembrane region" description="Helical" evidence="1">
    <location>
        <begin position="22"/>
        <end position="41"/>
    </location>
</feature>
<dbReference type="AlphaFoldDB" id="A0AB37E2Y7"/>
<keyword evidence="1" id="KW-1133">Transmembrane helix</keyword>
<dbReference type="Proteomes" id="UP000501325">
    <property type="component" value="Chromosome"/>
</dbReference>
<feature type="transmembrane region" description="Helical" evidence="1">
    <location>
        <begin position="77"/>
        <end position="97"/>
    </location>
</feature>
<name>A0AB37E2Y7_9CAUL</name>
<accession>A0AB37E2Y7</accession>
<keyword evidence="1" id="KW-0812">Transmembrane</keyword>
<organism evidence="2 3">
    <name type="scientific">Brevundimonas mediterranea</name>
    <dbReference type="NCBI Taxonomy" id="74329"/>
    <lineage>
        <taxon>Bacteria</taxon>
        <taxon>Pseudomonadati</taxon>
        <taxon>Pseudomonadota</taxon>
        <taxon>Alphaproteobacteria</taxon>
        <taxon>Caulobacterales</taxon>
        <taxon>Caulobacteraceae</taxon>
        <taxon>Brevundimonas</taxon>
    </lineage>
</organism>
<sequence>MMAHNPVQTSQLQEGRLFLIRFGGRLLAIVGVFFVFNLILAGNQAALSPWTLAGLTTGLGAGQLLPGKRRIRVPSMVWLGVGLLMILVAAAASYSLAQAASGRN</sequence>
<dbReference type="RefSeq" id="WP_156796413.1">
    <property type="nucleotide sequence ID" value="NZ_CP048751.1"/>
</dbReference>
<dbReference type="EMBL" id="CP048751">
    <property type="protein sequence ID" value="QIH71554.1"/>
    <property type="molecule type" value="Genomic_DNA"/>
</dbReference>
<proteinExistence type="predicted"/>
<gene>
    <name evidence="2" type="ORF">GYM46_00275</name>
</gene>
<evidence type="ECO:0000256" key="1">
    <source>
        <dbReference type="SAM" id="Phobius"/>
    </source>
</evidence>